<protein>
    <submittedName>
        <fullName evidence="4">Putative E3 ubiquitin-protein ligase ipaH7.8</fullName>
        <ecNumber evidence="4">6.3.2.-</ecNumber>
    </submittedName>
</protein>
<keyword evidence="1" id="KW-0832">Ubl conjugation</keyword>
<dbReference type="GO" id="GO:0016567">
    <property type="term" value="P:protein ubiquitination"/>
    <property type="evidence" value="ECO:0007669"/>
    <property type="project" value="InterPro"/>
</dbReference>
<keyword evidence="5" id="KW-1185">Reference proteome</keyword>
<feature type="domain" description="NEL" evidence="3">
    <location>
        <begin position="470"/>
        <end position="775"/>
    </location>
</feature>
<dbReference type="AlphaFoldDB" id="A0A1L1P937"/>
<dbReference type="EC" id="6.3.2.-" evidence="4"/>
<keyword evidence="1" id="KW-0833">Ubl conjugation pathway</keyword>
<evidence type="ECO:0000313" key="4">
    <source>
        <dbReference type="EMBL" id="CDN85740.1"/>
    </source>
</evidence>
<keyword evidence="1" id="KW-1035">Host cytoplasm</keyword>
<dbReference type="InterPro" id="IPR029487">
    <property type="entry name" value="NEL_dom"/>
</dbReference>
<sequence>MVPDTKRTSRSPSRRSPVDERAHPSDAAPRITKAHLDPSDHRTIACVAVVLGPADAYAFHCLASLQTSLSERVQVVEMGTEDDRLLHVQRTLAGRVGAGTVALVIQCGTGGQAHPDLAGLKDTLGDLARDTGGTGLAAPVVVFSGEHLREDTCIAQVIAQHAQIDGQVGPSSDLSPPSLIDMPWCTQVTGPPLGLVFIKIGRLSALDADLVDDLTYTMGNTPLVCAQFDTASAARDTLAELHAYRGTSQTAYVILCDGSRDAEVLALGASLLKLQILARTYSHGVDSRSMLHGAARRVADGYEAILIEHDQRYLDNLKEWASDPDNHKGDPKALYQQLMQVLALSRDDVLTDVDLCLADPNLLRLPPLPPRTIGRLELIGCPIGCILGLPVTLRELTISHPVMVTVDIDPREVPMLERVDLRGLRLWRAPQWVDKLSDKVLVLLPYPSSEDESFDVDSVSNDEPDRCAGPIAEALGFWSDTPASHTREHDWQQLESLPGAGEFARLLVKLSEDKRFASQAHGARIANLLSSMRKDLALARLVMEVAVGADDTCIDRASLTWHFVELACESHALLQQRPLSLPTILEHARQVLRRTLLMDKANDKIRQLRNLYISLGEDPDEKVDEVEVILAFLEWSQGALKIRKNPYAQFTRTAISEVEMREVSVAVRDIRAFEDAQFEVFLTDWKPWRDVLSALKPERMEAIEQACSDIDGIDAAARRELAHQGVPNADTATISSEDITRVSNAIRREGLIQLTHDVLEEHRHGDLLRPYWASQ</sequence>
<evidence type="ECO:0000313" key="5">
    <source>
        <dbReference type="Proteomes" id="UP000028878"/>
    </source>
</evidence>
<dbReference type="EMBL" id="CCAE010000001">
    <property type="protein sequence ID" value="CDN85740.1"/>
    <property type="molecule type" value="Genomic_DNA"/>
</dbReference>
<reference evidence="5" key="1">
    <citation type="submission" date="2014-02" db="EMBL/GenBank/DDBJ databases">
        <authorList>
            <person name="Gan H."/>
        </authorList>
    </citation>
    <scope>NUCLEOTIDE SEQUENCE [LARGE SCALE GENOMIC DNA]</scope>
    <source>
        <strain evidence="5">S1</strain>
    </source>
</reference>
<comment type="similarity">
    <text evidence="1">Belongs to the LRR-containing bacterial E3 ligase family.</text>
</comment>
<name>A0A1L1P937_HYDIT</name>
<accession>A0A1L1P937</accession>
<evidence type="ECO:0000259" key="3">
    <source>
        <dbReference type="PROSITE" id="PS52053"/>
    </source>
</evidence>
<reference evidence="5" key="2">
    <citation type="submission" date="2014-11" db="EMBL/GenBank/DDBJ databases">
        <title>Draft genome sequence of Hydrogenophaga intermedia S1.</title>
        <authorList>
            <person name="Gan H.M."/>
            <person name="Chew T.H."/>
            <person name="Stolz A."/>
        </authorList>
    </citation>
    <scope>NUCLEOTIDE SEQUENCE [LARGE SCALE GENOMIC DNA]</scope>
    <source>
        <strain evidence="5">S1</strain>
    </source>
</reference>
<dbReference type="Proteomes" id="UP000028878">
    <property type="component" value="Unassembled WGS sequence"/>
</dbReference>
<proteinExistence type="inferred from homology"/>
<dbReference type="Pfam" id="PF14496">
    <property type="entry name" value="NEL"/>
    <property type="match status" value="1"/>
</dbReference>
<dbReference type="PROSITE" id="PS52053">
    <property type="entry name" value="NEL"/>
    <property type="match status" value="1"/>
</dbReference>
<dbReference type="GO" id="GO:0004842">
    <property type="term" value="F:ubiquitin-protein transferase activity"/>
    <property type="evidence" value="ECO:0007669"/>
    <property type="project" value="UniProtKB-UniRule"/>
</dbReference>
<dbReference type="GO" id="GO:0005576">
    <property type="term" value="C:extracellular region"/>
    <property type="evidence" value="ECO:0007669"/>
    <property type="project" value="UniProtKB-UniRule"/>
</dbReference>
<evidence type="ECO:0000256" key="2">
    <source>
        <dbReference type="SAM" id="MobiDB-lite"/>
    </source>
</evidence>
<feature type="active site" description="Glycyl thioester intermediate" evidence="1">
    <location>
        <position position="553"/>
    </location>
</feature>
<gene>
    <name evidence="4" type="ORF">BN948_00131</name>
</gene>
<dbReference type="Gene3D" id="1.20.1270.130">
    <property type="entry name" value="Shigella T3SS effector IpaH domain"/>
    <property type="match status" value="1"/>
</dbReference>
<organism evidence="4 5">
    <name type="scientific">Hydrogenophaga intermedia</name>
    <dbReference type="NCBI Taxonomy" id="65786"/>
    <lineage>
        <taxon>Bacteria</taxon>
        <taxon>Pseudomonadati</taxon>
        <taxon>Pseudomonadota</taxon>
        <taxon>Betaproteobacteria</taxon>
        <taxon>Burkholderiales</taxon>
        <taxon>Comamonadaceae</taxon>
        <taxon>Hydrogenophaga</taxon>
    </lineage>
</organism>
<dbReference type="Gene3D" id="1.20.58.360">
    <property type="entry name" value="Shigella T3SS effector IpaH defines"/>
    <property type="match status" value="1"/>
</dbReference>
<keyword evidence="1" id="KW-0964">Secreted</keyword>
<evidence type="ECO:0000256" key="1">
    <source>
        <dbReference type="PROSITE-ProRule" id="PRU01398"/>
    </source>
</evidence>
<comment type="PTM">
    <text evidence="1">Ubiquitinated in the presence of host E1 ubiquitin-activating enzyme, E2 ubiquitin-conjugating enzyme and ubiquitin.</text>
</comment>
<keyword evidence="1" id="KW-0808">Transferase</keyword>
<feature type="region of interest" description="Disordered" evidence="2">
    <location>
        <begin position="1"/>
        <end position="32"/>
    </location>
</feature>